<evidence type="ECO:0000313" key="2">
    <source>
        <dbReference type="Proteomes" id="UP001054837"/>
    </source>
</evidence>
<proteinExistence type="predicted"/>
<gene>
    <name evidence="1" type="ORF">CDAR_597391</name>
</gene>
<dbReference type="Proteomes" id="UP001054837">
    <property type="component" value="Unassembled WGS sequence"/>
</dbReference>
<name>A0AAV4VQG7_9ARAC</name>
<keyword evidence="2" id="KW-1185">Reference proteome</keyword>
<protein>
    <submittedName>
        <fullName evidence="1">Uncharacterized protein</fullName>
    </submittedName>
</protein>
<accession>A0AAV4VQG7</accession>
<reference evidence="1 2" key="1">
    <citation type="submission" date="2021-06" db="EMBL/GenBank/DDBJ databases">
        <title>Caerostris darwini draft genome.</title>
        <authorList>
            <person name="Kono N."/>
            <person name="Arakawa K."/>
        </authorList>
    </citation>
    <scope>NUCLEOTIDE SEQUENCE [LARGE SCALE GENOMIC DNA]</scope>
</reference>
<organism evidence="1 2">
    <name type="scientific">Caerostris darwini</name>
    <dbReference type="NCBI Taxonomy" id="1538125"/>
    <lineage>
        <taxon>Eukaryota</taxon>
        <taxon>Metazoa</taxon>
        <taxon>Ecdysozoa</taxon>
        <taxon>Arthropoda</taxon>
        <taxon>Chelicerata</taxon>
        <taxon>Arachnida</taxon>
        <taxon>Araneae</taxon>
        <taxon>Araneomorphae</taxon>
        <taxon>Entelegynae</taxon>
        <taxon>Araneoidea</taxon>
        <taxon>Araneidae</taxon>
        <taxon>Caerostris</taxon>
    </lineage>
</organism>
<dbReference type="EMBL" id="BPLQ01013437">
    <property type="protein sequence ID" value="GIY72046.1"/>
    <property type="molecule type" value="Genomic_DNA"/>
</dbReference>
<evidence type="ECO:0000313" key="1">
    <source>
        <dbReference type="EMBL" id="GIY72046.1"/>
    </source>
</evidence>
<dbReference type="AlphaFoldDB" id="A0AAV4VQG7"/>
<sequence>MPIQRKYGPWKDVLQILRFHSYVKLENNRRNNTEHTMKSGENGMKRLKRVAVIANHRKLLTERLRQARVSQEREEDDAEADEVCHPDRSMNAIRLMSRCWCGVPHSLSMNKNLLKSSFSPSSHKCSQKTKSVFRHTPGFYRQGQSLAVGGEDPLTRIGDRVSQAACRRNLEFSLSLCHFPCFASTGKGGWIKV</sequence>
<comment type="caution">
    <text evidence="1">The sequence shown here is derived from an EMBL/GenBank/DDBJ whole genome shotgun (WGS) entry which is preliminary data.</text>
</comment>